<sequence length="148" mass="16786">MHLEVMQDKCRGKAAPIVYSSQAPGPGVAVGRTLRQYNAAYEGEQMYRWLLILNPLPPNVSTLATTTAILAPPPLKNHPHCTHQDDNKDCGSRIVMIRVPNWVICPTHGQKFIQLQQQINAQLEYCKLAVAMTLAYNFWLYELYSIYI</sequence>
<protein>
    <submittedName>
        <fullName evidence="1">Uncharacterized protein</fullName>
    </submittedName>
</protein>
<evidence type="ECO:0000313" key="1">
    <source>
        <dbReference type="EMBL" id="EGO30695.1"/>
    </source>
</evidence>
<proteinExistence type="predicted"/>
<dbReference type="AlphaFoldDB" id="F8NER1"/>
<name>F8NER1_SERL9</name>
<dbReference type="HOGENOM" id="CLU_110365_0_0_1"/>
<gene>
    <name evidence="1" type="ORF">SERLADRAFT_404754</name>
</gene>
<reference evidence="1" key="1">
    <citation type="submission" date="2011-04" db="EMBL/GenBank/DDBJ databases">
        <title>Evolution of plant cell wall degrading machinery underlies the functional diversity of forest fungi.</title>
        <authorList>
            <consortium name="US DOE Joint Genome Institute (JGI-PGF)"/>
            <person name="Eastwood D.C."/>
            <person name="Floudas D."/>
            <person name="Binder M."/>
            <person name="Majcherczyk A."/>
            <person name="Schneider P."/>
            <person name="Aerts A."/>
            <person name="Asiegbu F.O."/>
            <person name="Baker S.E."/>
            <person name="Barry K."/>
            <person name="Bendiksby M."/>
            <person name="Blumentritt M."/>
            <person name="Coutinho P.M."/>
            <person name="Cullen D."/>
            <person name="Cullen D."/>
            <person name="Gathman A."/>
            <person name="Goodell B."/>
            <person name="Henrissat B."/>
            <person name="Ihrmark K."/>
            <person name="Kauserud H."/>
            <person name="Kohler A."/>
            <person name="LaButti K."/>
            <person name="Lapidus A."/>
            <person name="Lavin J.L."/>
            <person name="Lee Y.-H."/>
            <person name="Lindquist E."/>
            <person name="Lilly W."/>
            <person name="Lucas S."/>
            <person name="Morin E."/>
            <person name="Murat C."/>
            <person name="Oguiza J.A."/>
            <person name="Park J."/>
            <person name="Pisabarro A.G."/>
            <person name="Riley R."/>
            <person name="Rosling A."/>
            <person name="Salamov A."/>
            <person name="Schmidt O."/>
            <person name="Schmutz J."/>
            <person name="Skrede I."/>
            <person name="Stenlid J."/>
            <person name="Wiebenga A."/>
            <person name="Xie X."/>
            <person name="Kues U."/>
            <person name="Hibbett D.S."/>
            <person name="Hoffmeister D."/>
            <person name="Hogberg N."/>
            <person name="Martin F."/>
            <person name="Grigoriev I.V."/>
            <person name="Watkinson S.C."/>
        </authorList>
    </citation>
    <scope>NUCLEOTIDE SEQUENCE</scope>
    <source>
        <strain evidence="1">S7.9</strain>
    </source>
</reference>
<accession>F8NER1</accession>
<dbReference type="Proteomes" id="UP000008064">
    <property type="component" value="Unassembled WGS sequence"/>
</dbReference>
<organism>
    <name type="scientific">Serpula lacrymans var. lacrymans (strain S7.9)</name>
    <name type="common">Dry rot fungus</name>
    <dbReference type="NCBI Taxonomy" id="578457"/>
    <lineage>
        <taxon>Eukaryota</taxon>
        <taxon>Fungi</taxon>
        <taxon>Dikarya</taxon>
        <taxon>Basidiomycota</taxon>
        <taxon>Agaricomycotina</taxon>
        <taxon>Agaricomycetes</taxon>
        <taxon>Agaricomycetidae</taxon>
        <taxon>Boletales</taxon>
        <taxon>Coniophorineae</taxon>
        <taxon>Serpulaceae</taxon>
        <taxon>Serpula</taxon>
    </lineage>
</organism>
<dbReference type="KEGG" id="sla:SERLADRAFT_404754"/>
<dbReference type="GeneID" id="18812468"/>
<dbReference type="RefSeq" id="XP_007312579.1">
    <property type="nucleotide sequence ID" value="XM_007312517.1"/>
</dbReference>
<dbReference type="EMBL" id="GL945428">
    <property type="protein sequence ID" value="EGO30695.1"/>
    <property type="molecule type" value="Genomic_DNA"/>
</dbReference>